<evidence type="ECO:0000313" key="3">
    <source>
        <dbReference type="Proteomes" id="UP000035080"/>
    </source>
</evidence>
<dbReference type="Proteomes" id="UP000035080">
    <property type="component" value="Chromosome"/>
</dbReference>
<evidence type="ECO:0000313" key="1">
    <source>
        <dbReference type="EMBL" id="QHF11949.1"/>
    </source>
</evidence>
<organism evidence="2 4">
    <name type="scientific">Pandoraea fibrosis</name>
    <dbReference type="NCBI Taxonomy" id="1891094"/>
    <lineage>
        <taxon>Bacteria</taxon>
        <taxon>Pseudomonadati</taxon>
        <taxon>Pseudomonadota</taxon>
        <taxon>Betaproteobacteria</taxon>
        <taxon>Burkholderiales</taxon>
        <taxon>Burkholderiaceae</taxon>
        <taxon>Pandoraea</taxon>
    </lineage>
</organism>
<evidence type="ECO:0000313" key="2">
    <source>
        <dbReference type="EMBL" id="VVE26770.1"/>
    </source>
</evidence>
<reference evidence="1" key="2">
    <citation type="submission" date="2019-07" db="EMBL/GenBank/DDBJ databases">
        <title>Complete Genome Sequences of Clinical Pandoraea fibrosis Isolates.</title>
        <authorList>
            <person name="Pitt M.E."/>
            <person name="Nguyen S.H."/>
            <person name="Duarte T.P.S."/>
            <person name="Roddam L.F."/>
            <person name="Blaskovich M.A.T."/>
            <person name="Cooper M.A."/>
            <person name="Coin L.J.M."/>
        </authorList>
    </citation>
    <scope>NUCLEOTIDE SEQUENCE</scope>
    <source>
        <strain evidence="1">6399</strain>
    </source>
</reference>
<keyword evidence="3" id="KW-1185">Reference proteome</keyword>
<dbReference type="InterPro" id="IPR025292">
    <property type="entry name" value="T3SS_LEE_assoc"/>
</dbReference>
<dbReference type="Pfam" id="PF13327">
    <property type="entry name" value="T3SS_LEE_assoc"/>
    <property type="match status" value="1"/>
</dbReference>
<sequence length="214" mass="24008">MSRLHNGNVSQLARLIWQPGLHMDDGWWREFDMLAWRDTYRQHAVCRAHIDRLLITRRGWPDAATRDCAPPESDTAHAVLRLVPRLRRVSLAYGLRMLGCPDYLLLGTYRRALSSWLDAWQCDRLLLTRREWPARSAFSPDEIVEAALATTGACLDSAPMPPATDMATVGKAARILLPPPAEASPTSAGVPAMDDIWPRLVALEKMLCMSSTLH</sequence>
<dbReference type="AlphaFoldDB" id="A0A5E4WSV3"/>
<evidence type="ECO:0008006" key="5">
    <source>
        <dbReference type="Google" id="ProtNLM"/>
    </source>
</evidence>
<accession>A0A5E4WSV3</accession>
<proteinExistence type="predicted"/>
<protein>
    <recommendedName>
        <fullName evidence="5">Type III secretion system subunit</fullName>
    </recommendedName>
</protein>
<dbReference type="EMBL" id="CABPRW010000008">
    <property type="protein sequence ID" value="VVE26770.1"/>
    <property type="molecule type" value="Genomic_DNA"/>
</dbReference>
<name>A0A5E4WSV3_9BURK</name>
<dbReference type="RefSeq" id="WP_158453310.1">
    <property type="nucleotide sequence ID" value="NZ_CABPRW010000008.1"/>
</dbReference>
<dbReference type="EMBL" id="CP047385">
    <property type="protein sequence ID" value="QHF11949.1"/>
    <property type="molecule type" value="Genomic_DNA"/>
</dbReference>
<reference evidence="1 3" key="1">
    <citation type="journal article" date="2015" name="Genome Announc.">
        <title>Genome Sequences of Two Pandoraea pnomenusa Isolates Recovered 11 Months Apart from a Cystic Fibrosis Patient.</title>
        <authorList>
            <person name="Ee R."/>
            <person name="Ambrose M."/>
            <person name="Lazenby J."/>
            <person name="Williams P."/>
            <person name="Chan K.G."/>
            <person name="Roddam L."/>
        </authorList>
    </citation>
    <scope>NUCLEOTIDE SEQUENCE [LARGE SCALE GENOMIC DNA]</scope>
    <source>
        <strain evidence="1 3">6399</strain>
    </source>
</reference>
<gene>
    <name evidence="2" type="ORF">PFI31113_03392</name>
    <name evidence="1" type="ORF">PI93_004265</name>
</gene>
<reference evidence="2 4" key="3">
    <citation type="submission" date="2019-08" db="EMBL/GenBank/DDBJ databases">
        <authorList>
            <person name="Peeters C."/>
        </authorList>
    </citation>
    <scope>NUCLEOTIDE SEQUENCE [LARGE SCALE GENOMIC DNA]</scope>
    <source>
        <strain evidence="2 4">LMG 31113</strain>
    </source>
</reference>
<evidence type="ECO:0000313" key="4">
    <source>
        <dbReference type="Proteomes" id="UP000382577"/>
    </source>
</evidence>
<dbReference type="Proteomes" id="UP000382577">
    <property type="component" value="Unassembled WGS sequence"/>
</dbReference>